<comment type="caution">
    <text evidence="2">The sequence shown here is derived from an EMBL/GenBank/DDBJ whole genome shotgun (WGS) entry which is preliminary data.</text>
</comment>
<dbReference type="EMBL" id="JUIW01000001">
    <property type="protein sequence ID" value="RYJ45788.1"/>
    <property type="molecule type" value="Genomic_DNA"/>
</dbReference>
<protein>
    <submittedName>
        <fullName evidence="2">Membrane protein</fullName>
    </submittedName>
</protein>
<dbReference type="InterPro" id="IPR011990">
    <property type="entry name" value="TPR-like_helical_dom_sf"/>
</dbReference>
<organism evidence="2 3">
    <name type="scientific">Flavobacterium beibuense</name>
    <dbReference type="NCBI Taxonomy" id="657326"/>
    <lineage>
        <taxon>Bacteria</taxon>
        <taxon>Pseudomonadati</taxon>
        <taxon>Bacteroidota</taxon>
        <taxon>Flavobacteriia</taxon>
        <taxon>Flavobacteriales</taxon>
        <taxon>Flavobacteriaceae</taxon>
        <taxon>Flavobacterium</taxon>
    </lineage>
</organism>
<keyword evidence="1" id="KW-0812">Transmembrane</keyword>
<evidence type="ECO:0000256" key="1">
    <source>
        <dbReference type="SAM" id="Phobius"/>
    </source>
</evidence>
<dbReference type="Gene3D" id="1.25.40.10">
    <property type="entry name" value="Tetratricopeptide repeat domain"/>
    <property type="match status" value="1"/>
</dbReference>
<feature type="transmembrane region" description="Helical" evidence="1">
    <location>
        <begin position="31"/>
        <end position="55"/>
    </location>
</feature>
<evidence type="ECO:0000313" key="3">
    <source>
        <dbReference type="Proteomes" id="UP000289775"/>
    </source>
</evidence>
<dbReference type="AlphaFoldDB" id="A0A444WIU1"/>
<dbReference type="RefSeq" id="WP_129749548.1">
    <property type="nucleotide sequence ID" value="NZ_JUIW01000001.1"/>
</dbReference>
<dbReference type="Proteomes" id="UP000289775">
    <property type="component" value="Unassembled WGS sequence"/>
</dbReference>
<evidence type="ECO:0000313" key="2">
    <source>
        <dbReference type="EMBL" id="RYJ45788.1"/>
    </source>
</evidence>
<dbReference type="SUPFAM" id="SSF81901">
    <property type="entry name" value="HCP-like"/>
    <property type="match status" value="1"/>
</dbReference>
<dbReference type="OrthoDB" id="1119469at2"/>
<sequence length="179" mass="20542">MFNKNIKLILAALIVITAVWQFTENNIGNGIFLILLSLIFILLYFKNEIIVMAFLKLRKQDFEGATKWLNKIKNPEAALVRKQQGYYNYLHGLMVSQTNLNAAEKYLKKAVELGLSMNQDLAMAKLNLAGIAMTKNRKIEAEKLLSEAKKLDKQGMLKDQIAMMKAQMKKGPQQQMRRY</sequence>
<keyword evidence="3" id="KW-1185">Reference proteome</keyword>
<keyword evidence="1" id="KW-1133">Transmembrane helix</keyword>
<gene>
    <name evidence="2" type="ORF">NU09_0380</name>
</gene>
<reference evidence="2 3" key="1">
    <citation type="submission" date="2014-12" db="EMBL/GenBank/DDBJ databases">
        <title>Genome sequence of Flavobacterium beibuense RSKm HC5.</title>
        <authorList>
            <person name="Kim J.F."/>
            <person name="Song J.Y."/>
            <person name="Kwak M.-J."/>
            <person name="Lee S.-W."/>
        </authorList>
    </citation>
    <scope>NUCLEOTIDE SEQUENCE [LARGE SCALE GENOMIC DNA]</scope>
    <source>
        <strain evidence="2 3">RSKm HC5</strain>
    </source>
</reference>
<keyword evidence="1" id="KW-0472">Membrane</keyword>
<name>A0A444WIU1_9FLAO</name>
<proteinExistence type="predicted"/>
<accession>A0A444WIU1</accession>